<feature type="domain" description="MmgE/PrpD C-terminal" evidence="1">
    <location>
        <begin position="44"/>
        <end position="182"/>
    </location>
</feature>
<dbReference type="Proteomes" id="UP000216947">
    <property type="component" value="Unassembled WGS sequence"/>
</dbReference>
<sequence>MLNAGAVCSGASTTTVFNPGLYVGAVLSLGAGHDHVKVQCDPHAASLPLWYSREIESEIEAQMNVPYAVAMVALGFKSGAEWHDDAAMNDPRVREFMQRVTVASHPHFEEVLKEDSQARIGSAEVHARGKRFTHELRYRKGSPATDASRMTDDELTDKFHHCASRVLSEERARRVADTVWNLEKLQDLTGLAQIW</sequence>
<keyword evidence="3" id="KW-1185">Reference proteome</keyword>
<reference evidence="3" key="1">
    <citation type="submission" date="2017-05" db="EMBL/GenBank/DDBJ databases">
        <title>Complete and WGS of Bordetella genogroups.</title>
        <authorList>
            <person name="Spilker T."/>
            <person name="Lipuma J."/>
        </authorList>
    </citation>
    <scope>NUCLEOTIDE SEQUENCE [LARGE SCALE GENOMIC DNA]</scope>
    <source>
        <strain evidence="3">AU18089</strain>
    </source>
</reference>
<evidence type="ECO:0000313" key="3">
    <source>
        <dbReference type="Proteomes" id="UP000216947"/>
    </source>
</evidence>
<dbReference type="AlphaFoldDB" id="A0A261RH58"/>
<evidence type="ECO:0000259" key="1">
    <source>
        <dbReference type="Pfam" id="PF19305"/>
    </source>
</evidence>
<dbReference type="InterPro" id="IPR042188">
    <property type="entry name" value="MmgE/PrpD_sf_2"/>
</dbReference>
<dbReference type="GO" id="GO:0016829">
    <property type="term" value="F:lyase activity"/>
    <property type="evidence" value="ECO:0007669"/>
    <property type="project" value="InterPro"/>
</dbReference>
<dbReference type="InterPro" id="IPR036148">
    <property type="entry name" value="MmgE/PrpD_sf"/>
</dbReference>
<dbReference type="PANTHER" id="PTHR16943">
    <property type="entry name" value="2-METHYLCITRATE DEHYDRATASE-RELATED"/>
    <property type="match status" value="1"/>
</dbReference>
<accession>A0A261RH58</accession>
<dbReference type="EMBL" id="NEVK01000003">
    <property type="protein sequence ID" value="OZI24376.1"/>
    <property type="molecule type" value="Genomic_DNA"/>
</dbReference>
<protein>
    <recommendedName>
        <fullName evidence="1">MmgE/PrpD C-terminal domain-containing protein</fullName>
    </recommendedName>
</protein>
<proteinExistence type="predicted"/>
<dbReference type="Pfam" id="PF19305">
    <property type="entry name" value="MmgE_PrpD_C"/>
    <property type="match status" value="1"/>
</dbReference>
<dbReference type="Gene3D" id="3.30.1330.120">
    <property type="entry name" value="2-methylcitrate dehydratase PrpD"/>
    <property type="match status" value="1"/>
</dbReference>
<dbReference type="PANTHER" id="PTHR16943:SF8">
    <property type="entry name" value="2-METHYLCITRATE DEHYDRATASE"/>
    <property type="match status" value="1"/>
</dbReference>
<name>A0A261RH58_9BORD</name>
<dbReference type="InterPro" id="IPR005656">
    <property type="entry name" value="MmgE_PrpD"/>
</dbReference>
<evidence type="ECO:0000313" key="2">
    <source>
        <dbReference type="EMBL" id="OZI24376.1"/>
    </source>
</evidence>
<comment type="caution">
    <text evidence="2">The sequence shown here is derived from an EMBL/GenBank/DDBJ whole genome shotgun (WGS) entry which is preliminary data.</text>
</comment>
<organism evidence="2 3">
    <name type="scientific">Bordetella genomosp. 7</name>
    <dbReference type="NCBI Taxonomy" id="1416805"/>
    <lineage>
        <taxon>Bacteria</taxon>
        <taxon>Pseudomonadati</taxon>
        <taxon>Pseudomonadota</taxon>
        <taxon>Betaproteobacteria</taxon>
        <taxon>Burkholderiales</taxon>
        <taxon>Alcaligenaceae</taxon>
        <taxon>Bordetella</taxon>
    </lineage>
</organism>
<dbReference type="InterPro" id="IPR045337">
    <property type="entry name" value="MmgE_PrpD_C"/>
</dbReference>
<dbReference type="SUPFAM" id="SSF103378">
    <property type="entry name" value="2-methylcitrate dehydratase PrpD"/>
    <property type="match status" value="1"/>
</dbReference>
<gene>
    <name evidence="2" type="ORF">CAL19_02320</name>
</gene>